<dbReference type="SUPFAM" id="SSF55729">
    <property type="entry name" value="Acyl-CoA N-acyltransferases (Nat)"/>
    <property type="match status" value="1"/>
</dbReference>
<dbReference type="GO" id="GO:0016747">
    <property type="term" value="F:acyltransferase activity, transferring groups other than amino-acyl groups"/>
    <property type="evidence" value="ECO:0007669"/>
    <property type="project" value="InterPro"/>
</dbReference>
<organism evidence="2">
    <name type="scientific">uncultured bacterium 888</name>
    <dbReference type="NCBI Taxonomy" id="548896"/>
    <lineage>
        <taxon>Bacteria</taxon>
        <taxon>environmental samples</taxon>
    </lineage>
</organism>
<dbReference type="EMBL" id="EU910853">
    <property type="protein sequence ID" value="ACF98064.1"/>
    <property type="molecule type" value="Genomic_DNA"/>
</dbReference>
<dbReference type="PROSITE" id="PS51186">
    <property type="entry name" value="GNAT"/>
    <property type="match status" value="1"/>
</dbReference>
<feature type="domain" description="N-acetyltransferase" evidence="1">
    <location>
        <begin position="18"/>
        <end position="174"/>
    </location>
</feature>
<dbReference type="Pfam" id="PF13302">
    <property type="entry name" value="Acetyltransf_3"/>
    <property type="match status" value="1"/>
</dbReference>
<reference evidence="2" key="1">
    <citation type="journal article" date="2009" name="Appl. Environ. Microbiol.">
        <title>Characterization of denitrification gene clusters of soil bacteria via a metagenomic approach.</title>
        <authorList>
            <person name="Demaneche S."/>
            <person name="Philippot L."/>
            <person name="David M.M."/>
            <person name="Navarro E."/>
            <person name="Vogel T.M."/>
            <person name="Simonet P."/>
        </authorList>
    </citation>
    <scope>NUCLEOTIDE SEQUENCE</scope>
</reference>
<proteinExistence type="predicted"/>
<accession>B8R8Q8</accession>
<dbReference type="AlphaFoldDB" id="B8R8Q8"/>
<dbReference type="InterPro" id="IPR016181">
    <property type="entry name" value="Acyl_CoA_acyltransferase"/>
</dbReference>
<dbReference type="Gene3D" id="3.40.630.30">
    <property type="match status" value="1"/>
</dbReference>
<sequence length="176" mass="19227">MTVELKEFDALLRDGRSVHVRLAGPADEAAYLRAFDQLDSNARYMRFMRVVRSPNREALRKVLASFPANGFAIVATVALEDSLEIVGSALCMIAKGSRSCEFAMTVAAGYGRAGLGRLLLSTLIDVAKRDELEEMTGYVLAANQPMLRLAKRMGFDVSPDPDDAAARICRLNLGRS</sequence>
<evidence type="ECO:0000313" key="2">
    <source>
        <dbReference type="EMBL" id="ACF98064.1"/>
    </source>
</evidence>
<evidence type="ECO:0000259" key="1">
    <source>
        <dbReference type="PROSITE" id="PS51186"/>
    </source>
</evidence>
<name>B8R8Q8_9BACT</name>
<dbReference type="InterPro" id="IPR000182">
    <property type="entry name" value="GNAT_dom"/>
</dbReference>
<protein>
    <recommendedName>
        <fullName evidence="1">N-acetyltransferase domain-containing protein</fullName>
    </recommendedName>
</protein>